<keyword evidence="3" id="KW-0732">Signal</keyword>
<dbReference type="AlphaFoldDB" id="A0AAN8WIT1"/>
<keyword evidence="1" id="KW-0175">Coiled coil</keyword>
<evidence type="ECO:0000256" key="2">
    <source>
        <dbReference type="SAM" id="MobiDB-lite"/>
    </source>
</evidence>
<feature type="chain" id="PRO_5043030455" evidence="3">
    <location>
        <begin position="20"/>
        <end position="618"/>
    </location>
</feature>
<evidence type="ECO:0000256" key="1">
    <source>
        <dbReference type="SAM" id="Coils"/>
    </source>
</evidence>
<reference evidence="4 5" key="1">
    <citation type="submission" date="2023-11" db="EMBL/GenBank/DDBJ databases">
        <title>Halocaridina rubra genome assembly.</title>
        <authorList>
            <person name="Smith C."/>
        </authorList>
    </citation>
    <scope>NUCLEOTIDE SEQUENCE [LARGE SCALE GENOMIC DNA]</scope>
    <source>
        <strain evidence="4">EP-1</strain>
        <tissue evidence="4">Whole</tissue>
    </source>
</reference>
<evidence type="ECO:0000313" key="5">
    <source>
        <dbReference type="Proteomes" id="UP001381693"/>
    </source>
</evidence>
<accession>A0AAN8WIT1</accession>
<feature type="coiled-coil region" evidence="1">
    <location>
        <begin position="500"/>
        <end position="527"/>
    </location>
</feature>
<keyword evidence="5" id="KW-1185">Reference proteome</keyword>
<dbReference type="EMBL" id="JAXCGZ010022646">
    <property type="protein sequence ID" value="KAK7028907.1"/>
    <property type="molecule type" value="Genomic_DNA"/>
</dbReference>
<organism evidence="4 5">
    <name type="scientific">Halocaridina rubra</name>
    <name type="common">Hawaiian red shrimp</name>
    <dbReference type="NCBI Taxonomy" id="373956"/>
    <lineage>
        <taxon>Eukaryota</taxon>
        <taxon>Metazoa</taxon>
        <taxon>Ecdysozoa</taxon>
        <taxon>Arthropoda</taxon>
        <taxon>Crustacea</taxon>
        <taxon>Multicrustacea</taxon>
        <taxon>Malacostraca</taxon>
        <taxon>Eumalacostraca</taxon>
        <taxon>Eucarida</taxon>
        <taxon>Decapoda</taxon>
        <taxon>Pleocyemata</taxon>
        <taxon>Caridea</taxon>
        <taxon>Atyoidea</taxon>
        <taxon>Atyidae</taxon>
        <taxon>Halocaridina</taxon>
    </lineage>
</organism>
<feature type="compositionally biased region" description="Polar residues" evidence="2">
    <location>
        <begin position="49"/>
        <end position="70"/>
    </location>
</feature>
<feature type="region of interest" description="Disordered" evidence="2">
    <location>
        <begin position="38"/>
        <end position="70"/>
    </location>
</feature>
<name>A0AAN8WIT1_HALRR</name>
<gene>
    <name evidence="4" type="ORF">SK128_015023</name>
</gene>
<feature type="signal peptide" evidence="3">
    <location>
        <begin position="1"/>
        <end position="19"/>
    </location>
</feature>
<evidence type="ECO:0000256" key="3">
    <source>
        <dbReference type="SAM" id="SignalP"/>
    </source>
</evidence>
<sequence>MMIDQILLISLLLASSTFGEEENRTNWHENYEINNLATTLPPHSEKPSTESPFTTISDSTSASKDPQPTQVLYPDVTDTIQASGTPLGKMVLNESISNSSVNQNPFTETFPNGSFTNEVPTLLPSTQAPTILPTTQAPTVKNLVTFIVRDSEAVCSNIHDIDQYETIVLSSIPPRKSLEYKTQYNAYSEPYNKTLEIIKAHMAVWRKGDSIVTRLWSIYELARNFELEFDRKLLVYKDEVKLIPLQSERAIIALSGDIERLFDAIEGYQIELSTVDEEIKPFLQGKILKYQTKLAMKKEQLQKSTHLGMKLEELKTFLGFVRRDSTKIKEKASDSWPMLANLARHIKDDNYTIHEFIVNVTNDMSSLEDMEEEFRRNLDEKHIRIQELRAQKERLHTERARIDIAIAYNTKRKKEAFSRLQKEVEFFEKQKKIICSGITQSNVSIPSACNSTRYKYLMLTYDAEVRKLNEISEIISKAKQILVESNTNLIQQLHEINSLISNEENGVSQIEKRINEIQAELQDFNMYLSDMESLIEGMDSAYPLIKRRLHGLKQVEDTFELITQKLDGIISQGNKNYIEEERENILSFLENDLTTLQESLDGTSNNMTNVEICALNLS</sequence>
<protein>
    <submittedName>
        <fullName evidence="4">Uncharacterized protein</fullName>
    </submittedName>
</protein>
<feature type="coiled-coil region" evidence="1">
    <location>
        <begin position="371"/>
        <end position="405"/>
    </location>
</feature>
<evidence type="ECO:0000313" key="4">
    <source>
        <dbReference type="EMBL" id="KAK7028907.1"/>
    </source>
</evidence>
<proteinExistence type="predicted"/>
<comment type="caution">
    <text evidence="4">The sequence shown here is derived from an EMBL/GenBank/DDBJ whole genome shotgun (WGS) entry which is preliminary data.</text>
</comment>
<dbReference type="Proteomes" id="UP001381693">
    <property type="component" value="Unassembled WGS sequence"/>
</dbReference>